<dbReference type="PIRSF" id="PIRSF017082">
    <property type="entry name" value="YflP"/>
    <property type="match status" value="1"/>
</dbReference>
<evidence type="ECO:0000313" key="3">
    <source>
        <dbReference type="EMBL" id="MFD2799735.1"/>
    </source>
</evidence>
<gene>
    <name evidence="3" type="ORF">ACFS2C_10060</name>
</gene>
<evidence type="ECO:0000256" key="1">
    <source>
        <dbReference type="ARBA" id="ARBA00006987"/>
    </source>
</evidence>
<dbReference type="Gene3D" id="3.40.190.10">
    <property type="entry name" value="Periplasmic binding protein-like II"/>
    <property type="match status" value="1"/>
</dbReference>
<feature type="chain" id="PRO_5045380098" evidence="2">
    <location>
        <begin position="29"/>
        <end position="324"/>
    </location>
</feature>
<dbReference type="RefSeq" id="WP_377478276.1">
    <property type="nucleotide sequence ID" value="NZ_JBHUNT010000001.1"/>
</dbReference>
<proteinExistence type="inferred from homology"/>
<dbReference type="PANTHER" id="PTHR42928">
    <property type="entry name" value="TRICARBOXYLATE-BINDING PROTEIN"/>
    <property type="match status" value="1"/>
</dbReference>
<dbReference type="Pfam" id="PF03401">
    <property type="entry name" value="TctC"/>
    <property type="match status" value="1"/>
</dbReference>
<name>A0ABW5WBL1_9PSEU</name>
<accession>A0ABW5WBL1</accession>
<sequence length="324" mass="33376">MPGSRFWLALGAAGVLVSSACGVNQAPAGDGGADYPNGTVTLTVPFTAGGPTDATARALAECLDRELGTNVVVENKPGAAGTIGTSELVQAKPDGQTLGMVSTTSAVAGPILQDGIDYTLDDLQPIALLAEVPSVIAVGPDSKYQTAEALLAAAKAKPGSVTVAVPGTTTVFGIELQRLEREYGVKLETVPFEGGGDARNAVLGGNVDALWDAASKDLLDNIRQGQFKAIATGHGTRLDYLDVPTLAELGFPKLVDSDTPFSLAAPAGTPEPVVKTLEDKTRACQATDKYQEVVGAQFVPDEFVGSAALTKKFTDLADTYRALK</sequence>
<comment type="caution">
    <text evidence="3">The sequence shown here is derived from an EMBL/GenBank/DDBJ whole genome shotgun (WGS) entry which is preliminary data.</text>
</comment>
<feature type="signal peptide" evidence="2">
    <location>
        <begin position="1"/>
        <end position="28"/>
    </location>
</feature>
<dbReference type="InterPro" id="IPR042100">
    <property type="entry name" value="Bug_dom1"/>
</dbReference>
<protein>
    <submittedName>
        <fullName evidence="3">Tripartite tricarboxylate transporter substrate binding protein</fullName>
    </submittedName>
</protein>
<reference evidence="4" key="1">
    <citation type="journal article" date="2019" name="Int. J. Syst. Evol. Microbiol.">
        <title>The Global Catalogue of Microorganisms (GCM) 10K type strain sequencing project: providing services to taxonomists for standard genome sequencing and annotation.</title>
        <authorList>
            <consortium name="The Broad Institute Genomics Platform"/>
            <consortium name="The Broad Institute Genome Sequencing Center for Infectious Disease"/>
            <person name="Wu L."/>
            <person name="Ma J."/>
        </authorList>
    </citation>
    <scope>NUCLEOTIDE SEQUENCE [LARGE SCALE GENOMIC DNA]</scope>
    <source>
        <strain evidence="4">IBRC-M 10906</strain>
    </source>
</reference>
<dbReference type="InterPro" id="IPR005064">
    <property type="entry name" value="BUG"/>
</dbReference>
<organism evidence="3 4">
    <name type="scientific">Prauserella oleivorans</name>
    <dbReference type="NCBI Taxonomy" id="1478153"/>
    <lineage>
        <taxon>Bacteria</taxon>
        <taxon>Bacillati</taxon>
        <taxon>Actinomycetota</taxon>
        <taxon>Actinomycetes</taxon>
        <taxon>Pseudonocardiales</taxon>
        <taxon>Pseudonocardiaceae</taxon>
        <taxon>Prauserella</taxon>
    </lineage>
</organism>
<keyword evidence="2" id="KW-0732">Signal</keyword>
<comment type="similarity">
    <text evidence="1">Belongs to the UPF0065 (bug) family.</text>
</comment>
<evidence type="ECO:0000313" key="4">
    <source>
        <dbReference type="Proteomes" id="UP001597478"/>
    </source>
</evidence>
<evidence type="ECO:0000256" key="2">
    <source>
        <dbReference type="SAM" id="SignalP"/>
    </source>
</evidence>
<dbReference type="Gene3D" id="3.40.190.150">
    <property type="entry name" value="Bordetella uptake gene, domain 1"/>
    <property type="match status" value="1"/>
</dbReference>
<dbReference type="Proteomes" id="UP001597478">
    <property type="component" value="Unassembled WGS sequence"/>
</dbReference>
<dbReference type="SUPFAM" id="SSF53850">
    <property type="entry name" value="Periplasmic binding protein-like II"/>
    <property type="match status" value="1"/>
</dbReference>
<dbReference type="PROSITE" id="PS51257">
    <property type="entry name" value="PROKAR_LIPOPROTEIN"/>
    <property type="match status" value="1"/>
</dbReference>
<dbReference type="PANTHER" id="PTHR42928:SF5">
    <property type="entry name" value="BLR1237 PROTEIN"/>
    <property type="match status" value="1"/>
</dbReference>
<dbReference type="EMBL" id="JBHUOF010000012">
    <property type="protein sequence ID" value="MFD2799735.1"/>
    <property type="molecule type" value="Genomic_DNA"/>
</dbReference>
<dbReference type="CDD" id="cd07012">
    <property type="entry name" value="PBP2_Bug_TTT"/>
    <property type="match status" value="1"/>
</dbReference>
<keyword evidence="4" id="KW-1185">Reference proteome</keyword>